<name>A0A7Z0GJJ3_9MICC</name>
<keyword evidence="4" id="KW-0804">Transcription</keyword>
<dbReference type="PROSITE" id="PS50931">
    <property type="entry name" value="HTH_LYSR"/>
    <property type="match status" value="1"/>
</dbReference>
<gene>
    <name evidence="6" type="ORF">HNR09_000040</name>
</gene>
<organism evidence="6 7">
    <name type="scientific">Nesterenkonia xinjiangensis</name>
    <dbReference type="NCBI Taxonomy" id="225327"/>
    <lineage>
        <taxon>Bacteria</taxon>
        <taxon>Bacillati</taxon>
        <taxon>Actinomycetota</taxon>
        <taxon>Actinomycetes</taxon>
        <taxon>Micrococcales</taxon>
        <taxon>Micrococcaceae</taxon>
        <taxon>Nesterenkonia</taxon>
    </lineage>
</organism>
<comment type="caution">
    <text evidence="6">The sequence shown here is derived from an EMBL/GenBank/DDBJ whole genome shotgun (WGS) entry which is preliminary data.</text>
</comment>
<dbReference type="SUPFAM" id="SSF53850">
    <property type="entry name" value="Periplasmic binding protein-like II"/>
    <property type="match status" value="1"/>
</dbReference>
<evidence type="ECO:0000256" key="2">
    <source>
        <dbReference type="ARBA" id="ARBA00023015"/>
    </source>
</evidence>
<dbReference type="GO" id="GO:0003677">
    <property type="term" value="F:DNA binding"/>
    <property type="evidence" value="ECO:0007669"/>
    <property type="project" value="UniProtKB-KW"/>
</dbReference>
<feature type="domain" description="HTH lysR-type" evidence="5">
    <location>
        <begin position="1"/>
        <end position="58"/>
    </location>
</feature>
<protein>
    <submittedName>
        <fullName evidence="6">DNA-binding transcriptional LysR family regulator</fullName>
    </submittedName>
</protein>
<dbReference type="InterPro" id="IPR005119">
    <property type="entry name" value="LysR_subst-bd"/>
</dbReference>
<proteinExistence type="inferred from homology"/>
<evidence type="ECO:0000256" key="1">
    <source>
        <dbReference type="ARBA" id="ARBA00009437"/>
    </source>
</evidence>
<evidence type="ECO:0000313" key="6">
    <source>
        <dbReference type="EMBL" id="NYJ76629.1"/>
    </source>
</evidence>
<dbReference type="AlphaFoldDB" id="A0A7Z0GJJ3"/>
<dbReference type="InterPro" id="IPR000847">
    <property type="entry name" value="LysR_HTH_N"/>
</dbReference>
<dbReference type="PANTHER" id="PTHR30346:SF29">
    <property type="entry name" value="LYSR SUBSTRATE-BINDING"/>
    <property type="match status" value="1"/>
</dbReference>
<dbReference type="Proteomes" id="UP000535437">
    <property type="component" value="Unassembled WGS sequence"/>
</dbReference>
<dbReference type="SUPFAM" id="SSF46785">
    <property type="entry name" value="Winged helix' DNA-binding domain"/>
    <property type="match status" value="1"/>
</dbReference>
<dbReference type="GO" id="GO:0032993">
    <property type="term" value="C:protein-DNA complex"/>
    <property type="evidence" value="ECO:0007669"/>
    <property type="project" value="TreeGrafter"/>
</dbReference>
<keyword evidence="3 6" id="KW-0238">DNA-binding</keyword>
<evidence type="ECO:0000259" key="5">
    <source>
        <dbReference type="PROSITE" id="PS50931"/>
    </source>
</evidence>
<dbReference type="Pfam" id="PF00126">
    <property type="entry name" value="HTH_1"/>
    <property type="match status" value="1"/>
</dbReference>
<dbReference type="RefSeq" id="WP_179540218.1">
    <property type="nucleotide sequence ID" value="NZ_BAAALL010000003.1"/>
</dbReference>
<dbReference type="Pfam" id="PF03466">
    <property type="entry name" value="LysR_substrate"/>
    <property type="match status" value="1"/>
</dbReference>
<dbReference type="Gene3D" id="3.40.190.10">
    <property type="entry name" value="Periplasmic binding protein-like II"/>
    <property type="match status" value="2"/>
</dbReference>
<keyword evidence="7" id="KW-1185">Reference proteome</keyword>
<evidence type="ECO:0000256" key="4">
    <source>
        <dbReference type="ARBA" id="ARBA00023163"/>
    </source>
</evidence>
<dbReference type="PANTHER" id="PTHR30346">
    <property type="entry name" value="TRANSCRIPTIONAL DUAL REGULATOR HCAR-RELATED"/>
    <property type="match status" value="1"/>
</dbReference>
<comment type="similarity">
    <text evidence="1">Belongs to the LysR transcriptional regulatory family.</text>
</comment>
<sequence>MEIRHLELLRELSERGSLAAVARATHRTPAALSQQLRTAERELGVKLVEPVSRGIRLTSAGQLLADGATEILHSLASLRAELDAATGEPRGKVTVQALPSAGAPLLPDLVRRLAGSPLTVQLSDFLSMERFASFARDADIVIGHHTTPRPAPQTAEGLITTVLAHEPLDIALSTRHPLADQDELHPSQLVGLPWVGVPEGYPFDAVPAAVEQATGEPAHRVCRLRDNHLVEALVARDVGVGVLPRFASRPGPGIALRPLVGAPAERTIIALSRPERHARQAVRTVLDELREIGQTLTAEG</sequence>
<dbReference type="InterPro" id="IPR036390">
    <property type="entry name" value="WH_DNA-bd_sf"/>
</dbReference>
<keyword evidence="2" id="KW-0805">Transcription regulation</keyword>
<evidence type="ECO:0000256" key="3">
    <source>
        <dbReference type="ARBA" id="ARBA00023125"/>
    </source>
</evidence>
<dbReference type="GO" id="GO:0003700">
    <property type="term" value="F:DNA-binding transcription factor activity"/>
    <property type="evidence" value="ECO:0007669"/>
    <property type="project" value="InterPro"/>
</dbReference>
<dbReference type="Gene3D" id="1.10.10.10">
    <property type="entry name" value="Winged helix-like DNA-binding domain superfamily/Winged helix DNA-binding domain"/>
    <property type="match status" value="1"/>
</dbReference>
<evidence type="ECO:0000313" key="7">
    <source>
        <dbReference type="Proteomes" id="UP000535437"/>
    </source>
</evidence>
<dbReference type="InterPro" id="IPR036388">
    <property type="entry name" value="WH-like_DNA-bd_sf"/>
</dbReference>
<accession>A0A7Z0GJJ3</accession>
<dbReference type="EMBL" id="JACCFY010000001">
    <property type="protein sequence ID" value="NYJ76629.1"/>
    <property type="molecule type" value="Genomic_DNA"/>
</dbReference>
<reference evidence="6 7" key="1">
    <citation type="submission" date="2020-07" db="EMBL/GenBank/DDBJ databases">
        <title>Sequencing the genomes of 1000 actinobacteria strains.</title>
        <authorList>
            <person name="Klenk H.-P."/>
        </authorList>
    </citation>
    <scope>NUCLEOTIDE SEQUENCE [LARGE SCALE GENOMIC DNA]</scope>
    <source>
        <strain evidence="6 7">DSM 15475</strain>
    </source>
</reference>